<organism evidence="3 4">
    <name type="scientific">Nostocoides vanveenii</name>
    <dbReference type="NCBI Taxonomy" id="330835"/>
    <lineage>
        <taxon>Bacteria</taxon>
        <taxon>Bacillati</taxon>
        <taxon>Actinomycetota</taxon>
        <taxon>Actinomycetes</taxon>
        <taxon>Micrococcales</taxon>
        <taxon>Intrasporangiaceae</taxon>
        <taxon>Nostocoides</taxon>
    </lineage>
</organism>
<dbReference type="PANTHER" id="PTHR34039:SF1">
    <property type="entry name" value="UPF0102 PROTEIN YRAN"/>
    <property type="match status" value="1"/>
</dbReference>
<sequence length="122" mass="13582">MAGDDRRALGAFGEGVAARFLRDQGMEILDRNWRCARGEIDIVARAGRDLVVVEVKARRGTSAGYPIESVTHRKLGRLRILAVAWLQEHQQWRPDGIRFDVVGVLVGTDEPSRVRHVVGVTP</sequence>
<dbReference type="CDD" id="cd20736">
    <property type="entry name" value="PoNe_Nuclease"/>
    <property type="match status" value="1"/>
</dbReference>
<accession>A0ABN2KT53</accession>
<dbReference type="Gene3D" id="3.40.1350.10">
    <property type="match status" value="1"/>
</dbReference>
<dbReference type="InterPro" id="IPR011856">
    <property type="entry name" value="tRNA_endonuc-like_dom_sf"/>
</dbReference>
<dbReference type="Proteomes" id="UP001501475">
    <property type="component" value="Unassembled WGS sequence"/>
</dbReference>
<name>A0ABN2KT53_9MICO</name>
<dbReference type="InterPro" id="IPR011335">
    <property type="entry name" value="Restrct_endonuc-II-like"/>
</dbReference>
<evidence type="ECO:0000313" key="3">
    <source>
        <dbReference type="EMBL" id="GAA1765418.1"/>
    </source>
</evidence>
<proteinExistence type="inferred from homology"/>
<dbReference type="NCBIfam" id="NF009150">
    <property type="entry name" value="PRK12497.1-3"/>
    <property type="match status" value="1"/>
</dbReference>
<dbReference type="RefSeq" id="WP_344066937.1">
    <property type="nucleotide sequence ID" value="NZ_BAAAPN010000056.1"/>
</dbReference>
<comment type="similarity">
    <text evidence="1 2">Belongs to the UPF0102 family.</text>
</comment>
<dbReference type="Pfam" id="PF02021">
    <property type="entry name" value="UPF0102"/>
    <property type="match status" value="1"/>
</dbReference>
<dbReference type="InterPro" id="IPR003509">
    <property type="entry name" value="UPF0102_YraN-like"/>
</dbReference>
<dbReference type="PANTHER" id="PTHR34039">
    <property type="entry name" value="UPF0102 PROTEIN YRAN"/>
    <property type="match status" value="1"/>
</dbReference>
<keyword evidence="4" id="KW-1185">Reference proteome</keyword>
<protein>
    <recommendedName>
        <fullName evidence="2">UPF0102 protein GCM10009810_25420</fullName>
    </recommendedName>
</protein>
<dbReference type="SUPFAM" id="SSF52980">
    <property type="entry name" value="Restriction endonuclease-like"/>
    <property type="match status" value="1"/>
</dbReference>
<comment type="caution">
    <text evidence="3">The sequence shown here is derived from an EMBL/GenBank/DDBJ whole genome shotgun (WGS) entry which is preliminary data.</text>
</comment>
<evidence type="ECO:0000256" key="1">
    <source>
        <dbReference type="ARBA" id="ARBA00006738"/>
    </source>
</evidence>
<evidence type="ECO:0000256" key="2">
    <source>
        <dbReference type="HAMAP-Rule" id="MF_00048"/>
    </source>
</evidence>
<dbReference type="HAMAP" id="MF_00048">
    <property type="entry name" value="UPF0102"/>
    <property type="match status" value="1"/>
</dbReference>
<evidence type="ECO:0000313" key="4">
    <source>
        <dbReference type="Proteomes" id="UP001501475"/>
    </source>
</evidence>
<dbReference type="NCBIfam" id="NF009154">
    <property type="entry name" value="PRK12497.3-3"/>
    <property type="match status" value="1"/>
</dbReference>
<gene>
    <name evidence="3" type="ORF">GCM10009810_25420</name>
</gene>
<dbReference type="EMBL" id="BAAAPN010000056">
    <property type="protein sequence ID" value="GAA1765418.1"/>
    <property type="molecule type" value="Genomic_DNA"/>
</dbReference>
<reference evidence="3 4" key="1">
    <citation type="journal article" date="2019" name="Int. J. Syst. Evol. Microbiol.">
        <title>The Global Catalogue of Microorganisms (GCM) 10K type strain sequencing project: providing services to taxonomists for standard genome sequencing and annotation.</title>
        <authorList>
            <consortium name="The Broad Institute Genomics Platform"/>
            <consortium name="The Broad Institute Genome Sequencing Center for Infectious Disease"/>
            <person name="Wu L."/>
            <person name="Ma J."/>
        </authorList>
    </citation>
    <scope>NUCLEOTIDE SEQUENCE [LARGE SCALE GENOMIC DNA]</scope>
    <source>
        <strain evidence="3 4">JCM 15591</strain>
    </source>
</reference>